<dbReference type="SMART" id="SM00780">
    <property type="entry name" value="PIG-X"/>
    <property type="match status" value="1"/>
</dbReference>
<comment type="pathway">
    <text evidence="2 10">Glycolipid biosynthesis; glycosylphosphatidylinositol-anchor biosynthesis.</text>
</comment>
<dbReference type="AlphaFoldDB" id="A0A1Y1W5J1"/>
<dbReference type="RefSeq" id="XP_040742278.1">
    <property type="nucleotide sequence ID" value="XM_040887882.1"/>
</dbReference>
<keyword evidence="4 10" id="KW-0337">GPI-anchor biosynthesis</keyword>
<comment type="subcellular location">
    <subcellularLocation>
        <location evidence="1 10">Endoplasmic reticulum membrane</location>
        <topology evidence="1 10">Single-pass membrane protein</topology>
    </subcellularLocation>
</comment>
<proteinExistence type="inferred from homology"/>
<keyword evidence="7 10" id="KW-1133">Transmembrane helix</keyword>
<dbReference type="GeneID" id="63804530"/>
<name>A0A1Y1W5J1_9FUNG</name>
<keyword evidence="10" id="KW-0732">Signal</keyword>
<keyword evidence="8 10" id="KW-0472">Membrane</keyword>
<evidence type="ECO:0000313" key="12">
    <source>
        <dbReference type="Proteomes" id="UP000193922"/>
    </source>
</evidence>
<dbReference type="EMBL" id="MCFD01000009">
    <property type="protein sequence ID" value="ORX68496.1"/>
    <property type="molecule type" value="Genomic_DNA"/>
</dbReference>
<keyword evidence="5 10" id="KW-0812">Transmembrane</keyword>
<evidence type="ECO:0000313" key="11">
    <source>
        <dbReference type="EMBL" id="ORX68496.1"/>
    </source>
</evidence>
<dbReference type="PANTHER" id="PTHR28650:SF1">
    <property type="entry name" value="PHOSPHATIDYLINOSITOL-GLYCAN BIOSYNTHESIS CLASS X PROTEIN"/>
    <property type="match status" value="1"/>
</dbReference>
<keyword evidence="6 10" id="KW-0256">Endoplasmic reticulum</keyword>
<accession>A0A1Y1W5J1</accession>
<evidence type="ECO:0000256" key="6">
    <source>
        <dbReference type="ARBA" id="ARBA00022824"/>
    </source>
</evidence>
<evidence type="ECO:0000256" key="9">
    <source>
        <dbReference type="ARBA" id="ARBA00023180"/>
    </source>
</evidence>
<dbReference type="OrthoDB" id="5546453at2759"/>
<evidence type="ECO:0000256" key="2">
    <source>
        <dbReference type="ARBA" id="ARBA00004687"/>
    </source>
</evidence>
<keyword evidence="9" id="KW-0325">Glycoprotein</keyword>
<dbReference type="UniPathway" id="UPA00196"/>
<feature type="chain" id="PRO_5025088741" description="Protein PBN1" evidence="10">
    <location>
        <begin position="23"/>
        <end position="535"/>
    </location>
</feature>
<evidence type="ECO:0000256" key="8">
    <source>
        <dbReference type="ARBA" id="ARBA00023136"/>
    </source>
</evidence>
<evidence type="ECO:0000256" key="5">
    <source>
        <dbReference type="ARBA" id="ARBA00022692"/>
    </source>
</evidence>
<evidence type="ECO:0000256" key="7">
    <source>
        <dbReference type="ARBA" id="ARBA00022989"/>
    </source>
</evidence>
<keyword evidence="12" id="KW-1185">Reference proteome</keyword>
<gene>
    <name evidence="11" type="ORF">DL89DRAFT_268329</name>
</gene>
<dbReference type="GO" id="GO:0006506">
    <property type="term" value="P:GPI anchor biosynthetic process"/>
    <property type="evidence" value="ECO:0007669"/>
    <property type="project" value="UniProtKB-UniPathway"/>
</dbReference>
<dbReference type="InterPro" id="IPR040039">
    <property type="entry name" value="PIGX"/>
</dbReference>
<protein>
    <recommendedName>
        <fullName evidence="10">Protein PBN1</fullName>
    </recommendedName>
</protein>
<dbReference type="Pfam" id="PF08320">
    <property type="entry name" value="PIG-X"/>
    <property type="match status" value="1"/>
</dbReference>
<comment type="function">
    <text evidence="10">Required for proper folding and/or the stability of a subset of proteins in the endoplasmic reticulum. Component of glycosylphosphatidylinositol-mannosyltransferase 1 which transfers the first of the 4 mannoses in the GPI-anchor precursors during GPI-anchor biosynthesis. Probably acts by stabilizing the mannosyltransferase GPI14.</text>
</comment>
<evidence type="ECO:0000256" key="1">
    <source>
        <dbReference type="ARBA" id="ARBA00004389"/>
    </source>
</evidence>
<evidence type="ECO:0000256" key="10">
    <source>
        <dbReference type="RuleBase" id="RU366056"/>
    </source>
</evidence>
<feature type="signal peptide" evidence="10">
    <location>
        <begin position="1"/>
        <end position="22"/>
    </location>
</feature>
<organism evidence="11 12">
    <name type="scientific">Linderina pennispora</name>
    <dbReference type="NCBI Taxonomy" id="61395"/>
    <lineage>
        <taxon>Eukaryota</taxon>
        <taxon>Fungi</taxon>
        <taxon>Fungi incertae sedis</taxon>
        <taxon>Zoopagomycota</taxon>
        <taxon>Kickxellomycotina</taxon>
        <taxon>Kickxellomycetes</taxon>
        <taxon>Kickxellales</taxon>
        <taxon>Kickxellaceae</taxon>
        <taxon>Linderina</taxon>
    </lineage>
</organism>
<dbReference type="PANTHER" id="PTHR28650">
    <property type="entry name" value="PHOSPHATIDYLINOSITOL-GLYCAN BIOSYNTHESIS CLASS X PROTEIN"/>
    <property type="match status" value="1"/>
</dbReference>
<evidence type="ECO:0000256" key="3">
    <source>
        <dbReference type="ARBA" id="ARBA00010345"/>
    </source>
</evidence>
<dbReference type="STRING" id="61395.A0A1Y1W5J1"/>
<dbReference type="InterPro" id="IPR013233">
    <property type="entry name" value="PIG-X/PBN1"/>
</dbReference>
<comment type="caution">
    <text evidence="11">The sequence shown here is derived from an EMBL/GenBank/DDBJ whole genome shotgun (WGS) entry which is preliminary data.</text>
</comment>
<reference evidence="11 12" key="1">
    <citation type="submission" date="2016-07" db="EMBL/GenBank/DDBJ databases">
        <title>Pervasive Adenine N6-methylation of Active Genes in Fungi.</title>
        <authorList>
            <consortium name="DOE Joint Genome Institute"/>
            <person name="Mondo S.J."/>
            <person name="Dannebaum R.O."/>
            <person name="Kuo R.C."/>
            <person name="Labutti K."/>
            <person name="Haridas S."/>
            <person name="Kuo A."/>
            <person name="Salamov A."/>
            <person name="Ahrendt S.R."/>
            <person name="Lipzen A."/>
            <person name="Sullivan W."/>
            <person name="Andreopoulos W.B."/>
            <person name="Clum A."/>
            <person name="Lindquist E."/>
            <person name="Daum C."/>
            <person name="Ramamoorthy G.K."/>
            <person name="Gryganskyi A."/>
            <person name="Culley D."/>
            <person name="Magnuson J.K."/>
            <person name="James T.Y."/>
            <person name="O'Malley M.A."/>
            <person name="Stajich J.E."/>
            <person name="Spatafora J.W."/>
            <person name="Visel A."/>
            <person name="Grigoriev I.V."/>
        </authorList>
    </citation>
    <scope>NUCLEOTIDE SEQUENCE [LARGE SCALE GENOMIC DNA]</scope>
    <source>
        <strain evidence="11 12">ATCC 12442</strain>
    </source>
</reference>
<feature type="transmembrane region" description="Helical" evidence="10">
    <location>
        <begin position="499"/>
        <end position="517"/>
    </location>
</feature>
<comment type="similarity">
    <text evidence="3 10">Belongs to the PIGX family.</text>
</comment>
<dbReference type="GO" id="GO:0005789">
    <property type="term" value="C:endoplasmic reticulum membrane"/>
    <property type="evidence" value="ECO:0007669"/>
    <property type="project" value="UniProtKB-SubCell"/>
</dbReference>
<evidence type="ECO:0000256" key="4">
    <source>
        <dbReference type="ARBA" id="ARBA00022502"/>
    </source>
</evidence>
<sequence length="535" mass="59944">MRLYRSHTQITRLAVLISPIAALSYSNMRQPPADIALSSGGFEHETHWLLSDTIAVTPDANHWTVSAQGAAWHVWGFTTLLDSLDLPQWPSEMATARIVLSTEMCREKPSVPRMPFMLQRGIEHCGMHASATAVRGVYDEQLEAAKAEMRQWMAALMEWPEEKAELGPDAFIDVHSNSIYYFAPFDSKALAAFAGKQKRLNLARYALDPESHLRTLVDPRVSRLGRTWLDQHRIDITLHRTSHGFVQIDVQVLSMLPPSEDPAVVSKHENSTARIAWMQGPSVHVLEHGQKKAKVMDMPRQLSTVDDISDGYVVEKIREFRSFHPALRIESHVESMPPNCNLTLVQTLPRTYFFDPYQIYDTKLDARMFGPVELEKPAEAMPNWGSILTVSRVSANTQVEVPIHARYRLAPFNGRTVGYDGEPDGESHTDVTLLPAISLVVCQRDVEAEAPVKDKLFGRLVFRPALLPELLARAGSVLEIAPESDLVVRMPIAHADKVSMIQALTLAALFAGTFVIFRTIRAKMPASEQPHQKSQ</sequence>
<dbReference type="Proteomes" id="UP000193922">
    <property type="component" value="Unassembled WGS sequence"/>
</dbReference>